<dbReference type="PANTHER" id="PTHR30565">
    <property type="entry name" value="PROTEIN YCIF"/>
    <property type="match status" value="1"/>
</dbReference>
<dbReference type="InterPro" id="IPR009078">
    <property type="entry name" value="Ferritin-like_SF"/>
</dbReference>
<gene>
    <name evidence="1" type="ORF">DJ568_00555</name>
</gene>
<sequence length="166" mass="19383">MTATNKVLNDELLRQVFIHNLDRLYFGKHYLVTHIDDLVRRASFRSLKLALDEFADDIKLQIKRMDEIYRLLNVSPSDANCNPIKAIVRDNFCLDEPKSLDILTDTDIILYIQILEHLSITACRHLKTIAVSLNFKEADQLLTECFDESVDNDNLFMLINKEYYKS</sequence>
<dbReference type="Pfam" id="PF05974">
    <property type="entry name" value="DUF892"/>
    <property type="match status" value="1"/>
</dbReference>
<dbReference type="InterPro" id="IPR047114">
    <property type="entry name" value="YciF"/>
</dbReference>
<keyword evidence="2" id="KW-1185">Reference proteome</keyword>
<evidence type="ECO:0000313" key="1">
    <source>
        <dbReference type="EMBL" id="RCH56385.1"/>
    </source>
</evidence>
<dbReference type="EMBL" id="QGDC01000001">
    <property type="protein sequence ID" value="RCH56385.1"/>
    <property type="molecule type" value="Genomic_DNA"/>
</dbReference>
<protein>
    <submittedName>
        <fullName evidence="1">Uncharacterized protein</fullName>
    </submittedName>
</protein>
<dbReference type="InterPro" id="IPR012347">
    <property type="entry name" value="Ferritin-like"/>
</dbReference>
<dbReference type="RefSeq" id="WP_114003282.1">
    <property type="nucleotide sequence ID" value="NZ_QGDC01000001.1"/>
</dbReference>
<organism evidence="1 2">
    <name type="scientific">Mucilaginibacter hurinus</name>
    <dbReference type="NCBI Taxonomy" id="2201324"/>
    <lineage>
        <taxon>Bacteria</taxon>
        <taxon>Pseudomonadati</taxon>
        <taxon>Bacteroidota</taxon>
        <taxon>Sphingobacteriia</taxon>
        <taxon>Sphingobacteriales</taxon>
        <taxon>Sphingobacteriaceae</taxon>
        <taxon>Mucilaginibacter</taxon>
    </lineage>
</organism>
<name>A0A367GTH5_9SPHI</name>
<accession>A0A367GTH5</accession>
<dbReference type="AlphaFoldDB" id="A0A367GTH5"/>
<evidence type="ECO:0000313" key="2">
    <source>
        <dbReference type="Proteomes" id="UP000253209"/>
    </source>
</evidence>
<dbReference type="SUPFAM" id="SSF47240">
    <property type="entry name" value="Ferritin-like"/>
    <property type="match status" value="1"/>
</dbReference>
<comment type="caution">
    <text evidence="1">The sequence shown here is derived from an EMBL/GenBank/DDBJ whole genome shotgun (WGS) entry which is preliminary data.</text>
</comment>
<dbReference type="PANTHER" id="PTHR30565:SF9">
    <property type="entry name" value="PROTEIN YCIF"/>
    <property type="match status" value="1"/>
</dbReference>
<dbReference type="Gene3D" id="1.20.1260.10">
    <property type="match status" value="1"/>
</dbReference>
<dbReference type="Proteomes" id="UP000253209">
    <property type="component" value="Unassembled WGS sequence"/>
</dbReference>
<reference evidence="1 2" key="1">
    <citation type="submission" date="2018-05" db="EMBL/GenBank/DDBJ databases">
        <title>Mucilaginibacter hurinus sp. nov., isolated from briquette warehouse soil.</title>
        <authorList>
            <person name="Choi L."/>
        </authorList>
    </citation>
    <scope>NUCLEOTIDE SEQUENCE [LARGE SCALE GENOMIC DNA]</scope>
    <source>
        <strain evidence="1 2">ZR32</strain>
    </source>
</reference>
<dbReference type="OrthoDB" id="9795056at2"/>
<proteinExistence type="predicted"/>
<dbReference type="InterPro" id="IPR010287">
    <property type="entry name" value="DUF892_YciF-like"/>
</dbReference>